<name>A0A367RY57_NOSPU</name>
<feature type="transmembrane region" description="Helical" evidence="2">
    <location>
        <begin position="389"/>
        <end position="411"/>
    </location>
</feature>
<accession>A0A367RY57</accession>
<evidence type="ECO:0000256" key="2">
    <source>
        <dbReference type="SAM" id="Phobius"/>
    </source>
</evidence>
<dbReference type="AlphaFoldDB" id="A0A367RY57"/>
<proteinExistence type="predicted"/>
<gene>
    <name evidence="3" type="ORF">A6769_00750</name>
</gene>
<evidence type="ECO:0000313" key="4">
    <source>
        <dbReference type="Proteomes" id="UP000252085"/>
    </source>
</evidence>
<comment type="caution">
    <text evidence="3">The sequence shown here is derived from an EMBL/GenBank/DDBJ whole genome shotgun (WGS) entry which is preliminary data.</text>
</comment>
<keyword evidence="2" id="KW-0472">Membrane</keyword>
<sequence length="785" mass="87657">MKIFRSNYTASNKGINDMQAKFNPLQVIINPPGIQFGMPGDTIELYIVVINQGDQSAVIDLYFVFDEVFQNLTGWSSSPRESLALAPGQNSDEVRFEFQIAANALPGTYDYTLVVDSPLHYPQDTPITFANQIKVLLKEQTAIRVNDPTFSIRPNTNPNKPLIFNPSEPLQVEVIVDNRSSLVDRFRLSCPDLDDDWFTINYPATGFEGPGLVSDVTALELNPGTQGQILLKFHPPGDTLAGSYSPTIRLCSENSPDLVLLDLVYIQIPTNYRLDIELNTILGQVSRSLGKYELSLANQGNIVRELILNLKSRDEEELYTYKFDPTEVRLLPNRSAVADLTLKPKPWWRRPWFGAGLVVNFQTDIKDKQSLPLPNTLPQGTLVWKPRPWWQFLLLILAMLGLLGGIGFIIWRILNPDPLRLESFSANDSQITEGDEVALNWEIHHYKQLKKLVLTAKGSQPIQPIIYDFSNGIPETLGKASANQIPPCQVQDKQELICSNVKTGVKTKGNYTFELQAFYRNGIQIFSPNNKLASQTTQVEIAEKQIAEVLSFQPDKPVYTKGQNILLSWAIARPLLLARIQIAGSADDGTLYSEPITYKFNQGNITDPKLQKLCTQQNQQLRCTNIPLLATKAGNFVFEIKAFPNNGSQKTSFKKTESKIGILPKPFKIVSFRINGSEQPNLVLKEGEYATLSWRVEGENIQVKLLPYGNDVPAVGSMKLPVNQAFPPQIGLLVNDISGKQQPQQRGFAITVLKKVEPTPIPGINPIPPTLPSSNSPFKTPLPLR</sequence>
<feature type="region of interest" description="Disordered" evidence="1">
    <location>
        <begin position="763"/>
        <end position="785"/>
    </location>
</feature>
<keyword evidence="2" id="KW-1133">Transmembrane helix</keyword>
<reference evidence="3 4" key="1">
    <citation type="submission" date="2016-04" db="EMBL/GenBank/DDBJ databases">
        <authorList>
            <person name="Evans L.H."/>
            <person name="Alamgir A."/>
            <person name="Owens N."/>
            <person name="Weber N.D."/>
            <person name="Virtaneva K."/>
            <person name="Barbian K."/>
            <person name="Babar A."/>
            <person name="Rosenke K."/>
        </authorList>
    </citation>
    <scope>NUCLEOTIDE SEQUENCE [LARGE SCALE GENOMIC DNA]</scope>
    <source>
        <strain evidence="3">NIES-2108</strain>
    </source>
</reference>
<organism evidence="3 4">
    <name type="scientific">Nostoc punctiforme NIES-2108</name>
    <dbReference type="NCBI Taxonomy" id="1356359"/>
    <lineage>
        <taxon>Bacteria</taxon>
        <taxon>Bacillati</taxon>
        <taxon>Cyanobacteriota</taxon>
        <taxon>Cyanophyceae</taxon>
        <taxon>Nostocales</taxon>
        <taxon>Nostocaceae</taxon>
        <taxon>Nostoc</taxon>
    </lineage>
</organism>
<protein>
    <submittedName>
        <fullName evidence="3">Uncharacterized protein</fullName>
    </submittedName>
</protein>
<dbReference type="EMBL" id="LXQE01000029">
    <property type="protein sequence ID" value="RCJ41475.1"/>
    <property type="molecule type" value="Genomic_DNA"/>
</dbReference>
<dbReference type="Proteomes" id="UP000252085">
    <property type="component" value="Unassembled WGS sequence"/>
</dbReference>
<evidence type="ECO:0000313" key="3">
    <source>
        <dbReference type="EMBL" id="RCJ41475.1"/>
    </source>
</evidence>
<keyword evidence="2" id="KW-0812">Transmembrane</keyword>
<evidence type="ECO:0000256" key="1">
    <source>
        <dbReference type="SAM" id="MobiDB-lite"/>
    </source>
</evidence>